<evidence type="ECO:0000313" key="3">
    <source>
        <dbReference type="Proteomes" id="UP000830167"/>
    </source>
</evidence>
<keyword evidence="3" id="KW-1185">Reference proteome</keyword>
<keyword evidence="1" id="KW-0472">Membrane</keyword>
<proteinExistence type="predicted"/>
<dbReference type="InterPro" id="IPR043723">
    <property type="entry name" value="DUF5665"/>
</dbReference>
<keyword evidence="1" id="KW-1133">Transmembrane helix</keyword>
<dbReference type="Pfam" id="PF18910">
    <property type="entry name" value="DUF5665"/>
    <property type="match status" value="1"/>
</dbReference>
<sequence length="108" mass="12017">MNEQTRGDHKVSAKGAELERQLEKLAGYMERINLGDYIQLINRPRRLVWINFISGLARGVGIGIGFTVLAALFVYTLQALEVLNLPIVGTFIADLVRIVQAQLHTPTT</sequence>
<organism evidence="2 3">
    <name type="scientific">Fodinisporobacter ferrooxydans</name>
    <dbReference type="NCBI Taxonomy" id="2901836"/>
    <lineage>
        <taxon>Bacteria</taxon>
        <taxon>Bacillati</taxon>
        <taxon>Bacillota</taxon>
        <taxon>Bacilli</taxon>
        <taxon>Bacillales</taxon>
        <taxon>Alicyclobacillaceae</taxon>
        <taxon>Fodinisporobacter</taxon>
    </lineage>
</organism>
<feature type="transmembrane region" description="Helical" evidence="1">
    <location>
        <begin position="48"/>
        <end position="75"/>
    </location>
</feature>
<name>A0ABY4CMU3_9BACL</name>
<evidence type="ECO:0000256" key="1">
    <source>
        <dbReference type="SAM" id="Phobius"/>
    </source>
</evidence>
<dbReference type="Proteomes" id="UP000830167">
    <property type="component" value="Chromosome"/>
</dbReference>
<evidence type="ECO:0000313" key="2">
    <source>
        <dbReference type="EMBL" id="UOF89175.1"/>
    </source>
</evidence>
<dbReference type="EMBL" id="CP089291">
    <property type="protein sequence ID" value="UOF89175.1"/>
    <property type="molecule type" value="Genomic_DNA"/>
</dbReference>
<dbReference type="RefSeq" id="WP_347435857.1">
    <property type="nucleotide sequence ID" value="NZ_CP089291.1"/>
</dbReference>
<gene>
    <name evidence="2" type="ORF">LSG31_14785</name>
</gene>
<keyword evidence="1" id="KW-0812">Transmembrane</keyword>
<protein>
    <submittedName>
        <fullName evidence="2">DUF5665 domain-containing protein</fullName>
    </submittedName>
</protein>
<reference evidence="2" key="1">
    <citation type="submission" date="2021-12" db="EMBL/GenBank/DDBJ databases">
        <title>Alicyclobacillaceae gen. nov., sp. nov., isolated from chalcocite enrichment system.</title>
        <authorList>
            <person name="Jiang Z."/>
        </authorList>
    </citation>
    <scope>NUCLEOTIDE SEQUENCE</scope>
    <source>
        <strain evidence="2">MYW30-H2</strain>
    </source>
</reference>
<accession>A0ABY4CMU3</accession>